<accession>A0A9P3FL38</accession>
<dbReference type="InterPro" id="IPR000210">
    <property type="entry name" value="BTB/POZ_dom"/>
</dbReference>
<dbReference type="Pfam" id="PF00651">
    <property type="entry name" value="BTB"/>
    <property type="match status" value="1"/>
</dbReference>
<dbReference type="PANTHER" id="PTHR47843">
    <property type="entry name" value="BTB DOMAIN-CONTAINING PROTEIN-RELATED"/>
    <property type="match status" value="1"/>
</dbReference>
<dbReference type="PROSITE" id="PS50097">
    <property type="entry name" value="BTB"/>
    <property type="match status" value="1"/>
</dbReference>
<dbReference type="SMART" id="SM00225">
    <property type="entry name" value="BTB"/>
    <property type="match status" value="1"/>
</dbReference>
<dbReference type="PANTHER" id="PTHR47843:SF5">
    <property type="entry name" value="BTB_POZ DOMAIN PROTEIN"/>
    <property type="match status" value="1"/>
</dbReference>
<proteinExistence type="predicted"/>
<dbReference type="SUPFAM" id="SSF54695">
    <property type="entry name" value="POZ domain"/>
    <property type="match status" value="1"/>
</dbReference>
<evidence type="ECO:0000313" key="3">
    <source>
        <dbReference type="Proteomes" id="UP000825890"/>
    </source>
</evidence>
<dbReference type="OrthoDB" id="6359816at2759"/>
<protein>
    <recommendedName>
        <fullName evidence="1">BTB domain-containing protein</fullName>
    </recommendedName>
</protein>
<dbReference type="GeneID" id="68297183"/>
<evidence type="ECO:0000259" key="1">
    <source>
        <dbReference type="PROSITE" id="PS50097"/>
    </source>
</evidence>
<reference evidence="2 3" key="1">
    <citation type="submission" date="2021-01" db="EMBL/GenBank/DDBJ databases">
        <title>Cercospora kikuchii MAFF 305040 whole genome shotgun sequence.</title>
        <authorList>
            <person name="Kashiwa T."/>
            <person name="Suzuki T."/>
        </authorList>
    </citation>
    <scope>NUCLEOTIDE SEQUENCE [LARGE SCALE GENOMIC DNA]</scope>
    <source>
        <strain evidence="2 3">MAFF 305040</strain>
    </source>
</reference>
<dbReference type="RefSeq" id="XP_044663041.1">
    <property type="nucleotide sequence ID" value="XM_044807106.1"/>
</dbReference>
<dbReference type="AlphaFoldDB" id="A0A9P3FL38"/>
<dbReference type="Gene3D" id="3.30.710.10">
    <property type="entry name" value="Potassium Channel Kv1.1, Chain A"/>
    <property type="match status" value="1"/>
</dbReference>
<organism evidence="2 3">
    <name type="scientific">Cercospora kikuchii</name>
    <dbReference type="NCBI Taxonomy" id="84275"/>
    <lineage>
        <taxon>Eukaryota</taxon>
        <taxon>Fungi</taxon>
        <taxon>Dikarya</taxon>
        <taxon>Ascomycota</taxon>
        <taxon>Pezizomycotina</taxon>
        <taxon>Dothideomycetes</taxon>
        <taxon>Dothideomycetidae</taxon>
        <taxon>Mycosphaerellales</taxon>
        <taxon>Mycosphaerellaceae</taxon>
        <taxon>Cercospora</taxon>
    </lineage>
</organism>
<dbReference type="CDD" id="cd18186">
    <property type="entry name" value="BTB_POZ_ZBTB_KLHL-like"/>
    <property type="match status" value="1"/>
</dbReference>
<keyword evidence="3" id="KW-1185">Reference proteome</keyword>
<comment type="caution">
    <text evidence="2">The sequence shown here is derived from an EMBL/GenBank/DDBJ whole genome shotgun (WGS) entry which is preliminary data.</text>
</comment>
<dbReference type="EMBL" id="BOLY01000008">
    <property type="protein sequence ID" value="GIZ48554.1"/>
    <property type="molecule type" value="Genomic_DNA"/>
</dbReference>
<dbReference type="InterPro" id="IPR011333">
    <property type="entry name" value="SKP1/BTB/POZ_sf"/>
</dbReference>
<dbReference type="Proteomes" id="UP000825890">
    <property type="component" value="Unassembled WGS sequence"/>
</dbReference>
<name>A0A9P3FL38_9PEZI</name>
<feature type="domain" description="BTB" evidence="1">
    <location>
        <begin position="35"/>
        <end position="93"/>
    </location>
</feature>
<sequence length="237" mass="27147">MSSPRYHASKVDVDQYKIAEMPTNLEHLFDTGTWSDLTIRTATHTFQVHKNIVCTACPFLQAACSGGWKEAQTRVIELPEPEHVVRAMLAYCYGLFNTDDFDKDSPLDCMISWGELLVAADKYQLPALKDMAAKWIANALADWTLWRDKNNLAQWLYKGQRRQVFGPRLTRDVIKWLAFEMSHIMDEDGWGEIASCAEVATDLIRYVAGRSSRVHWDWPLRSPDHLCVDPCAYDSDD</sequence>
<evidence type="ECO:0000313" key="2">
    <source>
        <dbReference type="EMBL" id="GIZ48554.1"/>
    </source>
</evidence>
<gene>
    <name evidence="2" type="ORF">CKM354_001160800</name>
</gene>